<proteinExistence type="predicted"/>
<dbReference type="Proteomes" id="UP001180020">
    <property type="component" value="Unassembled WGS sequence"/>
</dbReference>
<dbReference type="EMBL" id="JAUJYO010000008">
    <property type="protein sequence ID" value="KAK1310275.1"/>
    <property type="molecule type" value="Genomic_DNA"/>
</dbReference>
<evidence type="ECO:0000313" key="1">
    <source>
        <dbReference type="EMBL" id="KAK1310275.1"/>
    </source>
</evidence>
<reference evidence="1" key="2">
    <citation type="submission" date="2023-06" db="EMBL/GenBank/DDBJ databases">
        <authorList>
            <person name="Ma L."/>
            <person name="Liu K.-W."/>
            <person name="Li Z."/>
            <person name="Hsiao Y.-Y."/>
            <person name="Qi Y."/>
            <person name="Fu T."/>
            <person name="Tang G."/>
            <person name="Zhang D."/>
            <person name="Sun W.-H."/>
            <person name="Liu D.-K."/>
            <person name="Li Y."/>
            <person name="Chen G.-Z."/>
            <person name="Liu X.-D."/>
            <person name="Liao X.-Y."/>
            <person name="Jiang Y.-T."/>
            <person name="Yu X."/>
            <person name="Hao Y."/>
            <person name="Huang J."/>
            <person name="Zhao X.-W."/>
            <person name="Ke S."/>
            <person name="Chen Y.-Y."/>
            <person name="Wu W.-L."/>
            <person name="Hsu J.-L."/>
            <person name="Lin Y.-F."/>
            <person name="Huang M.-D."/>
            <person name="Li C.-Y."/>
            <person name="Huang L."/>
            <person name="Wang Z.-W."/>
            <person name="Zhao X."/>
            <person name="Zhong W.-Y."/>
            <person name="Peng D.-H."/>
            <person name="Ahmad S."/>
            <person name="Lan S."/>
            <person name="Zhang J.-S."/>
            <person name="Tsai W.-C."/>
            <person name="Van De Peer Y."/>
            <person name="Liu Z.-J."/>
        </authorList>
    </citation>
    <scope>NUCLEOTIDE SEQUENCE</scope>
    <source>
        <strain evidence="1">CP</strain>
        <tissue evidence="1">Leaves</tissue>
    </source>
</reference>
<comment type="caution">
    <text evidence="1">The sequence shown here is derived from an EMBL/GenBank/DDBJ whole genome shotgun (WGS) entry which is preliminary data.</text>
</comment>
<dbReference type="GO" id="GO:0009451">
    <property type="term" value="P:RNA modification"/>
    <property type="evidence" value="ECO:0007669"/>
    <property type="project" value="InterPro"/>
</dbReference>
<evidence type="ECO:0000313" key="2">
    <source>
        <dbReference type="Proteomes" id="UP001180020"/>
    </source>
</evidence>
<dbReference type="PANTHER" id="PTHR47926">
    <property type="entry name" value="PENTATRICOPEPTIDE REPEAT-CONTAINING PROTEIN"/>
    <property type="match status" value="1"/>
</dbReference>
<reference evidence="1" key="1">
    <citation type="journal article" date="2023" name="Nat. Commun.">
        <title>Diploid and tetraploid genomes of Acorus and the evolution of monocots.</title>
        <authorList>
            <person name="Ma L."/>
            <person name="Liu K.W."/>
            <person name="Li Z."/>
            <person name="Hsiao Y.Y."/>
            <person name="Qi Y."/>
            <person name="Fu T."/>
            <person name="Tang G.D."/>
            <person name="Zhang D."/>
            <person name="Sun W.H."/>
            <person name="Liu D.K."/>
            <person name="Li Y."/>
            <person name="Chen G.Z."/>
            <person name="Liu X.D."/>
            <person name="Liao X.Y."/>
            <person name="Jiang Y.T."/>
            <person name="Yu X."/>
            <person name="Hao Y."/>
            <person name="Huang J."/>
            <person name="Zhao X.W."/>
            <person name="Ke S."/>
            <person name="Chen Y.Y."/>
            <person name="Wu W.L."/>
            <person name="Hsu J.L."/>
            <person name="Lin Y.F."/>
            <person name="Huang M.D."/>
            <person name="Li C.Y."/>
            <person name="Huang L."/>
            <person name="Wang Z.W."/>
            <person name="Zhao X."/>
            <person name="Zhong W.Y."/>
            <person name="Peng D.H."/>
            <person name="Ahmad S."/>
            <person name="Lan S."/>
            <person name="Zhang J.S."/>
            <person name="Tsai W.C."/>
            <person name="Van de Peer Y."/>
            <person name="Liu Z.J."/>
        </authorList>
    </citation>
    <scope>NUCLEOTIDE SEQUENCE</scope>
    <source>
        <strain evidence="1">CP</strain>
    </source>
</reference>
<dbReference type="AlphaFoldDB" id="A0AAV9EBT9"/>
<accession>A0AAV9EBT9</accession>
<dbReference type="PANTHER" id="PTHR47926:SF436">
    <property type="entry name" value="PENTATRICOPEPTIDE REPEAT-CONTAINING PROTEIN ELI1, CHLOROPLASTIC-LIKE ISOFORM X2"/>
    <property type="match status" value="1"/>
</dbReference>
<sequence>MPGGPNSVIIGSYLSGCRAHGDARRGQRAVKHLLWLEPGSGDRMKLVGDVVASSGGADEAMKTRWLIRERGLESTSGVSSVEVDGVVHEFVVGGDSGHRSGEGIYEMVEMMKWGMFGFVGCMDEEEGLSCDCLFFG</sequence>
<keyword evidence="2" id="KW-1185">Reference proteome</keyword>
<dbReference type="InterPro" id="IPR046960">
    <property type="entry name" value="PPR_At4g14850-like_plant"/>
</dbReference>
<name>A0AAV9EBT9_ACOCL</name>
<dbReference type="GO" id="GO:0003723">
    <property type="term" value="F:RNA binding"/>
    <property type="evidence" value="ECO:0007669"/>
    <property type="project" value="InterPro"/>
</dbReference>
<protein>
    <submittedName>
        <fullName evidence="1">Pentatricopeptide repeat-containing protein</fullName>
    </submittedName>
</protein>
<organism evidence="1 2">
    <name type="scientific">Acorus calamus</name>
    <name type="common">Sweet flag</name>
    <dbReference type="NCBI Taxonomy" id="4465"/>
    <lineage>
        <taxon>Eukaryota</taxon>
        <taxon>Viridiplantae</taxon>
        <taxon>Streptophyta</taxon>
        <taxon>Embryophyta</taxon>
        <taxon>Tracheophyta</taxon>
        <taxon>Spermatophyta</taxon>
        <taxon>Magnoliopsida</taxon>
        <taxon>Liliopsida</taxon>
        <taxon>Acoraceae</taxon>
        <taxon>Acorus</taxon>
    </lineage>
</organism>
<gene>
    <name evidence="1" type="primary">PCMP-H12</name>
    <name evidence="1" type="ORF">QJS10_CPA08g01913</name>
</gene>